<geneLocation type="plasmid" evidence="5 6">
    <name>megaplasmid pDF308</name>
</geneLocation>
<reference evidence="5 6" key="1">
    <citation type="journal article" date="2010" name="DNA Res.">
        <title>Bacterial lifestyle in a deep-sea hydrothermal vent chimney revealed by the genome sequence of the thermophilic bacterium Deferribacter desulfuricans SSM1.</title>
        <authorList>
            <person name="Takaki Y."/>
            <person name="Shimamura S."/>
            <person name="Nakagawa S."/>
            <person name="Fukuhara Y."/>
            <person name="Horikawa H."/>
            <person name="Ankai A."/>
            <person name="Harada T."/>
            <person name="Hosoyama A."/>
            <person name="Oguchi A."/>
            <person name="Fukui S."/>
            <person name="Fujita N."/>
            <person name="Takami H."/>
            <person name="Takai K."/>
        </authorList>
    </citation>
    <scope>NUCLEOTIDE SEQUENCE [LARGE SCALE GENOMIC DNA]</scope>
    <source>
        <strain evidence="6">DSM 14783 / JCM 11476 / NBRC 101012 / SSM1</strain>
        <plasmid evidence="6">Plasmid megaplasmid pDF308</plasmid>
    </source>
</reference>
<dbReference type="RefSeq" id="WP_013009060.1">
    <property type="nucleotide sequence ID" value="NC_013940.1"/>
</dbReference>
<gene>
    <name evidence="5" type="ordered locus">DEFDS_P228</name>
</gene>
<evidence type="ECO:0000256" key="1">
    <source>
        <dbReference type="ARBA" id="ARBA00010529"/>
    </source>
</evidence>
<comment type="similarity">
    <text evidence="1 4">Belongs to the bacterial histone-like protein family.</text>
</comment>
<dbReference type="Pfam" id="PF00216">
    <property type="entry name" value="Bac_DNA_binding"/>
    <property type="match status" value="1"/>
</dbReference>
<evidence type="ECO:0000313" key="5">
    <source>
        <dbReference type="EMBL" id="BAI81848.1"/>
    </source>
</evidence>
<dbReference type="SUPFAM" id="SSF47729">
    <property type="entry name" value="IHF-like DNA-binding proteins"/>
    <property type="match status" value="1"/>
</dbReference>
<dbReference type="GO" id="GO:0003677">
    <property type="term" value="F:DNA binding"/>
    <property type="evidence" value="ECO:0007669"/>
    <property type="project" value="UniProtKB-KW"/>
</dbReference>
<dbReference type="PANTHER" id="PTHR33175:SF3">
    <property type="entry name" value="DNA-BINDING PROTEIN HU-BETA"/>
    <property type="match status" value="1"/>
</dbReference>
<dbReference type="AlphaFoldDB" id="D3PF56"/>
<evidence type="ECO:0000313" key="6">
    <source>
        <dbReference type="Proteomes" id="UP000001520"/>
    </source>
</evidence>
<evidence type="ECO:0000256" key="4">
    <source>
        <dbReference type="RuleBase" id="RU003939"/>
    </source>
</evidence>
<dbReference type="InterPro" id="IPR010992">
    <property type="entry name" value="IHF-like_DNA-bd_dom_sf"/>
</dbReference>
<dbReference type="SMART" id="SM00411">
    <property type="entry name" value="BHL"/>
    <property type="match status" value="1"/>
</dbReference>
<dbReference type="KEGG" id="ddf:DEFDS_P228"/>
<dbReference type="CDD" id="cd13831">
    <property type="entry name" value="HU"/>
    <property type="match status" value="1"/>
</dbReference>
<dbReference type="PRINTS" id="PR01727">
    <property type="entry name" value="DNABINDINGHU"/>
</dbReference>
<protein>
    <submittedName>
        <fullName evidence="5">DNA-binding protein HU</fullName>
    </submittedName>
</protein>
<organism evidence="5 6">
    <name type="scientific">Deferribacter desulfuricans (strain DSM 14783 / JCM 11476 / NBRC 101012 / SSM1)</name>
    <dbReference type="NCBI Taxonomy" id="639282"/>
    <lineage>
        <taxon>Bacteria</taxon>
        <taxon>Pseudomonadati</taxon>
        <taxon>Deferribacterota</taxon>
        <taxon>Deferribacteres</taxon>
        <taxon>Deferribacterales</taxon>
        <taxon>Deferribacteraceae</taxon>
        <taxon>Deferribacter</taxon>
    </lineage>
</organism>
<dbReference type="PANTHER" id="PTHR33175">
    <property type="entry name" value="DNA-BINDING PROTEIN HU"/>
    <property type="match status" value="1"/>
</dbReference>
<dbReference type="Proteomes" id="UP000001520">
    <property type="component" value="Plasmid megaplasmid pDF308"/>
</dbReference>
<keyword evidence="2" id="KW-0226">DNA condensation</keyword>
<dbReference type="GO" id="GO:0005829">
    <property type="term" value="C:cytosol"/>
    <property type="evidence" value="ECO:0007669"/>
    <property type="project" value="TreeGrafter"/>
</dbReference>
<proteinExistence type="inferred from homology"/>
<dbReference type="OrthoDB" id="9799835at2"/>
<keyword evidence="3 5" id="KW-0238">DNA-binding</keyword>
<keyword evidence="6" id="KW-1185">Reference proteome</keyword>
<dbReference type="GO" id="GO:0030527">
    <property type="term" value="F:structural constituent of chromatin"/>
    <property type="evidence" value="ECO:0007669"/>
    <property type="project" value="InterPro"/>
</dbReference>
<keyword evidence="5" id="KW-0614">Plasmid</keyword>
<evidence type="ECO:0000256" key="2">
    <source>
        <dbReference type="ARBA" id="ARBA00023067"/>
    </source>
</evidence>
<accession>D3PF56</accession>
<dbReference type="HOGENOM" id="CLU_105066_3_1_0"/>
<dbReference type="InterPro" id="IPR000119">
    <property type="entry name" value="Hist_DNA-bd"/>
</dbReference>
<dbReference type="GO" id="GO:0030261">
    <property type="term" value="P:chromosome condensation"/>
    <property type="evidence" value="ECO:0007669"/>
    <property type="project" value="UniProtKB-KW"/>
</dbReference>
<dbReference type="eggNOG" id="COG0776">
    <property type="taxonomic scope" value="Bacteria"/>
</dbReference>
<evidence type="ECO:0000256" key="3">
    <source>
        <dbReference type="ARBA" id="ARBA00023125"/>
    </source>
</evidence>
<dbReference type="Gene3D" id="4.10.520.10">
    <property type="entry name" value="IHF-like DNA-binding proteins"/>
    <property type="match status" value="1"/>
</dbReference>
<sequence>MKKEEIIALLVERTNMRKKDVKELLNAFEEIVLEGVKEGKKVPLGALGYFKKVERSARTGHNPKTGEKIQIPATVVPKFVPGKKFKEAVK</sequence>
<dbReference type="EMBL" id="AP011530">
    <property type="protein sequence ID" value="BAI81848.1"/>
    <property type="molecule type" value="Genomic_DNA"/>
</dbReference>
<name>D3PF56_DEFDS</name>